<protein>
    <recommendedName>
        <fullName evidence="16">Polypeptide N-acetylgalactosaminyltransferase</fullName>
        <ecNumber evidence="16">2.4.1.-</ecNumber>
    </recommendedName>
    <alternativeName>
        <fullName evidence="16">Protein-UDP acetylgalactosaminyltransferase</fullName>
    </alternativeName>
</protein>
<evidence type="ECO:0000256" key="9">
    <source>
        <dbReference type="ARBA" id="ARBA00022734"/>
    </source>
</evidence>
<comment type="pathway">
    <text evidence="3 16">Protein modification; protein glycosylation.</text>
</comment>
<keyword evidence="7 16" id="KW-0812">Transmembrane</keyword>
<gene>
    <name evidence="18" type="ORF">ABEB36_006890</name>
</gene>
<accession>A0ABD1ESL1</accession>
<dbReference type="GO" id="GO:0030246">
    <property type="term" value="F:carbohydrate binding"/>
    <property type="evidence" value="ECO:0007669"/>
    <property type="project" value="UniProtKB-KW"/>
</dbReference>
<dbReference type="GO" id="GO:0000139">
    <property type="term" value="C:Golgi membrane"/>
    <property type="evidence" value="ECO:0007669"/>
    <property type="project" value="UniProtKB-SubCell"/>
</dbReference>
<dbReference type="Pfam" id="PF00535">
    <property type="entry name" value="Glycos_transf_2"/>
    <property type="match status" value="1"/>
</dbReference>
<dbReference type="GO" id="GO:0004653">
    <property type="term" value="F:polypeptide N-acetylgalactosaminyltransferase activity"/>
    <property type="evidence" value="ECO:0007669"/>
    <property type="project" value="UniProtKB-ARBA"/>
</dbReference>
<dbReference type="InterPro" id="IPR029044">
    <property type="entry name" value="Nucleotide-diphossugar_trans"/>
</dbReference>
<keyword evidence="6 16" id="KW-0808">Transferase</keyword>
<evidence type="ECO:0000256" key="10">
    <source>
        <dbReference type="ARBA" id="ARBA00022968"/>
    </source>
</evidence>
<dbReference type="SUPFAM" id="SSF53448">
    <property type="entry name" value="Nucleotide-diphospho-sugar transferases"/>
    <property type="match status" value="1"/>
</dbReference>
<dbReference type="InterPro" id="IPR000772">
    <property type="entry name" value="Ricin_B_lectin"/>
</dbReference>
<evidence type="ECO:0000313" key="19">
    <source>
        <dbReference type="Proteomes" id="UP001566132"/>
    </source>
</evidence>
<dbReference type="InterPro" id="IPR035992">
    <property type="entry name" value="Ricin_B-like_lectins"/>
</dbReference>
<comment type="subcellular location">
    <subcellularLocation>
        <location evidence="2 16">Golgi apparatus membrane</location>
        <topology evidence="2 16">Single-pass type II membrane protein</topology>
    </subcellularLocation>
</comment>
<dbReference type="InterPro" id="IPR001173">
    <property type="entry name" value="Glyco_trans_2-like"/>
</dbReference>
<keyword evidence="9 16" id="KW-0430">Lectin</keyword>
<evidence type="ECO:0000256" key="7">
    <source>
        <dbReference type="ARBA" id="ARBA00022692"/>
    </source>
</evidence>
<dbReference type="PANTHER" id="PTHR11675">
    <property type="entry name" value="N-ACETYLGALACTOSAMINYLTRANSFERASE"/>
    <property type="match status" value="1"/>
</dbReference>
<evidence type="ECO:0000259" key="17">
    <source>
        <dbReference type="SMART" id="SM00458"/>
    </source>
</evidence>
<reference evidence="18 19" key="1">
    <citation type="submission" date="2024-05" db="EMBL/GenBank/DDBJ databases">
        <title>Genetic variation in Jamaican populations of the coffee berry borer (Hypothenemus hampei).</title>
        <authorList>
            <person name="Errbii M."/>
            <person name="Myrie A."/>
        </authorList>
    </citation>
    <scope>NUCLEOTIDE SEQUENCE [LARGE SCALE GENOMIC DNA]</scope>
    <source>
        <strain evidence="18">JA-Hopewell-2020-01-JO</strain>
        <tissue evidence="18">Whole body</tissue>
    </source>
</reference>
<dbReference type="CDD" id="cd23459">
    <property type="entry name" value="beta-trefoil_Ricin_Pgant1-like"/>
    <property type="match status" value="1"/>
</dbReference>
<dbReference type="CDD" id="cd02510">
    <property type="entry name" value="pp-GalNAc-T"/>
    <property type="match status" value="1"/>
</dbReference>
<dbReference type="SUPFAM" id="SSF50370">
    <property type="entry name" value="Ricin B-like lectins"/>
    <property type="match status" value="1"/>
</dbReference>
<evidence type="ECO:0000256" key="2">
    <source>
        <dbReference type="ARBA" id="ARBA00004323"/>
    </source>
</evidence>
<evidence type="ECO:0000256" key="15">
    <source>
        <dbReference type="ARBA" id="ARBA00023211"/>
    </source>
</evidence>
<evidence type="ECO:0000256" key="3">
    <source>
        <dbReference type="ARBA" id="ARBA00004922"/>
    </source>
</evidence>
<dbReference type="Pfam" id="PF00652">
    <property type="entry name" value="Ricin_B_lectin"/>
    <property type="match status" value="1"/>
</dbReference>
<dbReference type="Gene3D" id="2.80.10.50">
    <property type="match status" value="1"/>
</dbReference>
<dbReference type="GO" id="GO:0046872">
    <property type="term" value="F:metal ion binding"/>
    <property type="evidence" value="ECO:0007669"/>
    <property type="project" value="UniProtKB-KW"/>
</dbReference>
<dbReference type="FunFam" id="3.90.550.10:FF:000021">
    <property type="entry name" value="Polypeptide N-acetylgalactosaminyltransferase"/>
    <property type="match status" value="1"/>
</dbReference>
<comment type="similarity">
    <text evidence="4 16">Belongs to the glycosyltransferase 2 family. GalNAc-T subfamily.</text>
</comment>
<name>A0ABD1ESL1_HYPHA</name>
<feature type="domain" description="Ricin B lectin" evidence="17">
    <location>
        <begin position="439"/>
        <end position="560"/>
    </location>
</feature>
<evidence type="ECO:0000256" key="6">
    <source>
        <dbReference type="ARBA" id="ARBA00022679"/>
    </source>
</evidence>
<evidence type="ECO:0000256" key="5">
    <source>
        <dbReference type="ARBA" id="ARBA00022676"/>
    </source>
</evidence>
<dbReference type="Gene3D" id="3.90.550.10">
    <property type="entry name" value="Spore Coat Polysaccharide Biosynthesis Protein SpsA, Chain A"/>
    <property type="match status" value="1"/>
</dbReference>
<dbReference type="GO" id="GO:0006493">
    <property type="term" value="P:protein O-linked glycosylation"/>
    <property type="evidence" value="ECO:0007669"/>
    <property type="project" value="UniProtKB-ARBA"/>
</dbReference>
<dbReference type="Proteomes" id="UP001566132">
    <property type="component" value="Unassembled WGS sequence"/>
</dbReference>
<dbReference type="AlphaFoldDB" id="A0ABD1ESL1"/>
<keyword evidence="19" id="KW-1185">Reference proteome</keyword>
<keyword evidence="14 16" id="KW-1015">Disulfide bond</keyword>
<sequence>MLLKCFRLKRIYLKLLIFLLILGTLYLLYLNRTLNQIVSSKEDLILDSENPLERHLREWESKIIPGLGDKGEPAFLDGDDAIEGEAALKKFALNTILSDRMPLDRELRDPRNAKCKDLKYSPTINASIIVIFYNEIFSVILRTVWSVLLQTPSHLLHEIILVDDCSTDENLKDLLDYYLKTRLRNYNIKLVRLKHRMGLIRARLQGARVAQGDVLVFLDAHCEATRDWIEPLLSRVEEDYTAVLVPIIDVIEASNMGYSTNGDSSFQVGGFSWSGHFTWIDIQNENDKGKVTPVKSPTMAGGLFAIDRKFFWDVGSYDEQMDGWGGENLEMSFRIWQCGGRLETVPCSRVGHIFRDFHPYSFPDNKDTHGINTARLAHVWMDEYKRLFFMYQPALENNPIIGDLTHRKQLRQKLRCKSFKWYLENVYPEKFIPDENVFGYGQVKTDFEMCLDDLQLPEEKVGPLGLYQCHQFFAVSQYFSLSKNGELRKEDICAEVFNEREVQLTECHGHKREQYWVLYKNGTIYNPATKKCLSSDGVDNGKGVIVEQCKGGVFQKWTFTNLNKTAIVI</sequence>
<feature type="transmembrane region" description="Helical" evidence="16">
    <location>
        <begin position="12"/>
        <end position="30"/>
    </location>
</feature>
<evidence type="ECO:0000256" key="13">
    <source>
        <dbReference type="ARBA" id="ARBA00023136"/>
    </source>
</evidence>
<evidence type="ECO:0000256" key="11">
    <source>
        <dbReference type="ARBA" id="ARBA00022989"/>
    </source>
</evidence>
<proteinExistence type="inferred from homology"/>
<keyword evidence="12 16" id="KW-0333">Golgi apparatus</keyword>
<keyword evidence="8" id="KW-0479">Metal-binding</keyword>
<keyword evidence="5 16" id="KW-0328">Glycosyltransferase</keyword>
<dbReference type="EMBL" id="JBDJPC010000005">
    <property type="protein sequence ID" value="KAL1501593.1"/>
    <property type="molecule type" value="Genomic_DNA"/>
</dbReference>
<evidence type="ECO:0000256" key="12">
    <source>
        <dbReference type="ARBA" id="ARBA00023034"/>
    </source>
</evidence>
<dbReference type="PROSITE" id="PS50231">
    <property type="entry name" value="RICIN_B_LECTIN"/>
    <property type="match status" value="1"/>
</dbReference>
<dbReference type="SMART" id="SM00458">
    <property type="entry name" value="RICIN"/>
    <property type="match status" value="1"/>
</dbReference>
<keyword evidence="10" id="KW-0735">Signal-anchor</keyword>
<evidence type="ECO:0000313" key="18">
    <source>
        <dbReference type="EMBL" id="KAL1501593.1"/>
    </source>
</evidence>
<evidence type="ECO:0000256" key="4">
    <source>
        <dbReference type="ARBA" id="ARBA00005680"/>
    </source>
</evidence>
<dbReference type="PANTHER" id="PTHR11675:SF43">
    <property type="entry name" value="POLYPEPTIDE N-ACETYLGALACTOSAMINYLTRANSFERASE 1"/>
    <property type="match status" value="1"/>
</dbReference>
<comment type="caution">
    <text evidence="18">The sequence shown here is derived from an EMBL/GenBank/DDBJ whole genome shotgun (WGS) entry which is preliminary data.</text>
</comment>
<keyword evidence="13 16" id="KW-0472">Membrane</keyword>
<keyword evidence="11 16" id="KW-1133">Transmembrane helix</keyword>
<evidence type="ECO:0000256" key="1">
    <source>
        <dbReference type="ARBA" id="ARBA00001936"/>
    </source>
</evidence>
<organism evidence="18 19">
    <name type="scientific">Hypothenemus hampei</name>
    <name type="common">Coffee berry borer</name>
    <dbReference type="NCBI Taxonomy" id="57062"/>
    <lineage>
        <taxon>Eukaryota</taxon>
        <taxon>Metazoa</taxon>
        <taxon>Ecdysozoa</taxon>
        <taxon>Arthropoda</taxon>
        <taxon>Hexapoda</taxon>
        <taxon>Insecta</taxon>
        <taxon>Pterygota</taxon>
        <taxon>Neoptera</taxon>
        <taxon>Endopterygota</taxon>
        <taxon>Coleoptera</taxon>
        <taxon>Polyphaga</taxon>
        <taxon>Cucujiformia</taxon>
        <taxon>Curculionidae</taxon>
        <taxon>Scolytinae</taxon>
        <taxon>Hypothenemus</taxon>
    </lineage>
</organism>
<dbReference type="EC" id="2.4.1.-" evidence="16"/>
<evidence type="ECO:0000256" key="14">
    <source>
        <dbReference type="ARBA" id="ARBA00023157"/>
    </source>
</evidence>
<dbReference type="InterPro" id="IPR045885">
    <property type="entry name" value="GalNAc-T"/>
</dbReference>
<evidence type="ECO:0000256" key="8">
    <source>
        <dbReference type="ARBA" id="ARBA00022723"/>
    </source>
</evidence>
<keyword evidence="15 16" id="KW-0464">Manganese</keyword>
<evidence type="ECO:0000256" key="16">
    <source>
        <dbReference type="RuleBase" id="RU361242"/>
    </source>
</evidence>
<comment type="cofactor">
    <cofactor evidence="1 16">
        <name>Mn(2+)</name>
        <dbReference type="ChEBI" id="CHEBI:29035"/>
    </cofactor>
</comment>